<comment type="similarity">
    <text evidence="1">Belongs to the MGME1 family.</text>
</comment>
<evidence type="ECO:0000256" key="1">
    <source>
        <dbReference type="HAMAP-Rule" id="MF_03030"/>
    </source>
</evidence>
<dbReference type="GeneID" id="107218035"/>
<organism evidence="2 3">
    <name type="scientific">Neodiprion lecontei</name>
    <name type="common">Redheaded pine sawfly</name>
    <dbReference type="NCBI Taxonomy" id="441921"/>
    <lineage>
        <taxon>Eukaryota</taxon>
        <taxon>Metazoa</taxon>
        <taxon>Ecdysozoa</taxon>
        <taxon>Arthropoda</taxon>
        <taxon>Hexapoda</taxon>
        <taxon>Insecta</taxon>
        <taxon>Pterygota</taxon>
        <taxon>Neoptera</taxon>
        <taxon>Endopterygota</taxon>
        <taxon>Hymenoptera</taxon>
        <taxon>Tenthredinoidea</taxon>
        <taxon>Diprionidae</taxon>
        <taxon>Diprioninae</taxon>
        <taxon>Neodiprion</taxon>
    </lineage>
</organism>
<keyword evidence="2" id="KW-1185">Reference proteome</keyword>
<dbReference type="RefSeq" id="XP_046598840.1">
    <property type="nucleotide sequence ID" value="XM_046742884.1"/>
</dbReference>
<dbReference type="Proteomes" id="UP000829291">
    <property type="component" value="Chromosome 6"/>
</dbReference>
<dbReference type="EC" id="3.1.-.-" evidence="1"/>
<feature type="active site" evidence="1">
    <location>
        <position position="325"/>
    </location>
</feature>
<name>A0ABM3GF19_NEOLC</name>
<keyword evidence="1" id="KW-0496">Mitochondrion</keyword>
<accession>A0ABM3GF19</accession>
<dbReference type="GO" id="GO:0004527">
    <property type="term" value="F:exonuclease activity"/>
    <property type="evidence" value="ECO:0007669"/>
    <property type="project" value="UniProtKB-KW"/>
</dbReference>
<dbReference type="PANTHER" id="PTHR31340:SF3">
    <property type="entry name" value="MITOCHONDRIAL GENOME MAINTENANCE EXONUCLEASE 1"/>
    <property type="match status" value="1"/>
</dbReference>
<comment type="subcellular location">
    <subcellularLocation>
        <location evidence="1">Mitochondrion</location>
    </subcellularLocation>
</comment>
<comment type="function">
    <text evidence="1">Metal-dependent single-stranded DNA (ssDNA) exonuclease involved in mitochondrial genome maintenance.</text>
</comment>
<protein>
    <recommendedName>
        <fullName evidence="1">Mitochondrial genome maintenance exonuclease 1</fullName>
        <ecNumber evidence="1">3.1.-.-</ecNumber>
    </recommendedName>
</protein>
<keyword evidence="1 3" id="KW-0269">Exonuclease</keyword>
<keyword evidence="1" id="KW-0378">Hydrolase</keyword>
<keyword evidence="1" id="KW-0540">Nuclease</keyword>
<reference evidence="3" key="1">
    <citation type="submission" date="2025-08" db="UniProtKB">
        <authorList>
            <consortium name="RefSeq"/>
        </authorList>
    </citation>
    <scope>IDENTIFICATION</scope>
    <source>
        <tissue evidence="3">Thorax and Abdomen</tissue>
    </source>
</reference>
<sequence length="418" mass="48308">MKVTKPAKMKVMVVFAVPCLTCLRKVFQSVLRSKTTRAQSMMRFQSENKQLYGKVLETKKQKIARAKHIDEEVLNEAESQIDSEAFWLSKVDNEVVRRVKINRKSIPSRRIKIEETSKNARKKQEAIYRTSLVDAEVEQSRMENVPGKVEHLTHIVHKNKRLGFPSEILIKNITNFSYLDKSKDVGVCTHEVVSIPVYHDSTTAFIPSVSKILNQTMSEESKLNLELWKKRMIALMGEKGFEEHQQETLCYGRQFHSIIHNFLTQKPINVPDALEKSWQSVQQVLKEVHGVAALESHTIHSKLHYRGVVDCVALYRGNLCVIEWKKSDRLKNTIRSTFDAPIQAASYIGALNSDENYKFQVQNGLIVIGYTSGEPASVYEMNSQILNMYWKQWLRRLQQYYVVEDLKAKQHLLVPEDQ</sequence>
<dbReference type="HAMAP" id="MF_03030">
    <property type="entry name" value="MGME1"/>
    <property type="match status" value="1"/>
</dbReference>
<proteinExistence type="inferred from homology"/>
<feature type="active site" evidence="1">
    <location>
        <position position="323"/>
    </location>
</feature>
<feature type="active site" evidence="1">
    <location>
        <position position="310"/>
    </location>
</feature>
<evidence type="ECO:0000313" key="2">
    <source>
        <dbReference type="Proteomes" id="UP000829291"/>
    </source>
</evidence>
<evidence type="ECO:0000313" key="3">
    <source>
        <dbReference type="RefSeq" id="XP_046598840.1"/>
    </source>
</evidence>
<gene>
    <name evidence="3" type="primary">LOC107218035</name>
</gene>
<dbReference type="PANTHER" id="PTHR31340">
    <property type="entry name" value="MITOCHONDRIAL GENOME MAINTENANCE EXONUCLEASE 1"/>
    <property type="match status" value="1"/>
</dbReference>